<name>A0AAD9PL07_9APIC</name>
<keyword evidence="1" id="KW-0812">Transmembrane</keyword>
<dbReference type="AlphaFoldDB" id="A0AAD9PL07"/>
<sequence>MALAKLLKLTPKSAPKSHINAPAALLKERIGKRRLLDSFFNFEDEHRRLARSSKIAFVALGAFYAVPSILAMTCPPPSVFETVALHQSKLSAMGLAWSCGGGLVAMELAGFNSGTLLAKLRVPVAILNTTLGACAALIYADFFNFGPSVLWLIAGHLIQFGFVWVLWQGKALPSSVAKYLFGFSAFNIMGLTCTALMSKRVKRLSKLSPEEIVAAYEARFS</sequence>
<dbReference type="GeneID" id="94336051"/>
<dbReference type="RefSeq" id="XP_067803348.1">
    <property type="nucleotide sequence ID" value="XM_067946784.1"/>
</dbReference>
<dbReference type="KEGG" id="bdw:94336051"/>
<accession>A0AAD9PL07</accession>
<feature type="transmembrane region" description="Helical" evidence="1">
    <location>
        <begin position="92"/>
        <end position="110"/>
    </location>
</feature>
<proteinExistence type="predicted"/>
<evidence type="ECO:0000256" key="1">
    <source>
        <dbReference type="SAM" id="Phobius"/>
    </source>
</evidence>
<feature type="transmembrane region" description="Helical" evidence="1">
    <location>
        <begin position="122"/>
        <end position="142"/>
    </location>
</feature>
<keyword evidence="1" id="KW-1133">Transmembrane helix</keyword>
<evidence type="ECO:0000313" key="3">
    <source>
        <dbReference type="Proteomes" id="UP001214638"/>
    </source>
</evidence>
<feature type="transmembrane region" description="Helical" evidence="1">
    <location>
        <begin position="148"/>
        <end position="167"/>
    </location>
</feature>
<organism evidence="2 3">
    <name type="scientific">Babesia duncani</name>
    <dbReference type="NCBI Taxonomy" id="323732"/>
    <lineage>
        <taxon>Eukaryota</taxon>
        <taxon>Sar</taxon>
        <taxon>Alveolata</taxon>
        <taxon>Apicomplexa</taxon>
        <taxon>Aconoidasida</taxon>
        <taxon>Piroplasmida</taxon>
        <taxon>Babesiidae</taxon>
        <taxon>Babesia</taxon>
    </lineage>
</organism>
<keyword evidence="1" id="KW-0472">Membrane</keyword>
<reference evidence="2" key="1">
    <citation type="journal article" date="2023" name="Nat. Microbiol.">
        <title>Babesia duncani multi-omics identifies virulence factors and drug targets.</title>
        <authorList>
            <person name="Singh P."/>
            <person name="Lonardi S."/>
            <person name="Liang Q."/>
            <person name="Vydyam P."/>
            <person name="Khabirova E."/>
            <person name="Fang T."/>
            <person name="Gihaz S."/>
            <person name="Thekkiniath J."/>
            <person name="Munshi M."/>
            <person name="Abel S."/>
            <person name="Ciampossin L."/>
            <person name="Batugedara G."/>
            <person name="Gupta M."/>
            <person name="Lu X.M."/>
            <person name="Lenz T."/>
            <person name="Chakravarty S."/>
            <person name="Cornillot E."/>
            <person name="Hu Y."/>
            <person name="Ma W."/>
            <person name="Gonzalez L.M."/>
            <person name="Sanchez S."/>
            <person name="Estrada K."/>
            <person name="Sanchez-Flores A."/>
            <person name="Montero E."/>
            <person name="Harb O.S."/>
            <person name="Le Roch K.G."/>
            <person name="Mamoun C.B."/>
        </authorList>
    </citation>
    <scope>NUCLEOTIDE SEQUENCE</scope>
    <source>
        <strain evidence="2">WA1</strain>
    </source>
</reference>
<protein>
    <submittedName>
        <fullName evidence="2">Uncharacterized protein</fullName>
    </submittedName>
</protein>
<comment type="caution">
    <text evidence="2">The sequence shown here is derived from an EMBL/GenBank/DDBJ whole genome shotgun (WGS) entry which is preliminary data.</text>
</comment>
<feature type="transmembrane region" description="Helical" evidence="1">
    <location>
        <begin position="179"/>
        <end position="198"/>
    </location>
</feature>
<dbReference type="EMBL" id="JALLKP010000002">
    <property type="protein sequence ID" value="KAK2196506.1"/>
    <property type="molecule type" value="Genomic_DNA"/>
</dbReference>
<evidence type="ECO:0000313" key="2">
    <source>
        <dbReference type="EMBL" id="KAK2196506.1"/>
    </source>
</evidence>
<keyword evidence="3" id="KW-1185">Reference proteome</keyword>
<feature type="transmembrane region" description="Helical" evidence="1">
    <location>
        <begin position="55"/>
        <end position="72"/>
    </location>
</feature>
<gene>
    <name evidence="2" type="ORF">BdWA1_001753</name>
</gene>
<dbReference type="Proteomes" id="UP001214638">
    <property type="component" value="Unassembled WGS sequence"/>
</dbReference>